<organism evidence="1 2">
    <name type="scientific">Coptis chinensis</name>
    <dbReference type="NCBI Taxonomy" id="261450"/>
    <lineage>
        <taxon>Eukaryota</taxon>
        <taxon>Viridiplantae</taxon>
        <taxon>Streptophyta</taxon>
        <taxon>Embryophyta</taxon>
        <taxon>Tracheophyta</taxon>
        <taxon>Spermatophyta</taxon>
        <taxon>Magnoliopsida</taxon>
        <taxon>Ranunculales</taxon>
        <taxon>Ranunculaceae</taxon>
        <taxon>Coptidoideae</taxon>
        <taxon>Coptis</taxon>
    </lineage>
</organism>
<reference evidence="1 2" key="1">
    <citation type="submission" date="2020-10" db="EMBL/GenBank/DDBJ databases">
        <title>The Coptis chinensis genome and diversification of protoberbering-type alkaloids.</title>
        <authorList>
            <person name="Wang B."/>
            <person name="Shu S."/>
            <person name="Song C."/>
            <person name="Liu Y."/>
        </authorList>
    </citation>
    <scope>NUCLEOTIDE SEQUENCE [LARGE SCALE GENOMIC DNA]</scope>
    <source>
        <strain evidence="1">HL-2020</strain>
        <tissue evidence="1">Leaf</tissue>
    </source>
</reference>
<protein>
    <submittedName>
        <fullName evidence="1">Uncharacterized protein</fullName>
    </submittedName>
</protein>
<keyword evidence="2" id="KW-1185">Reference proteome</keyword>
<name>A0A835LT01_9MAGN</name>
<evidence type="ECO:0000313" key="2">
    <source>
        <dbReference type="Proteomes" id="UP000631114"/>
    </source>
</evidence>
<gene>
    <name evidence="1" type="ORF">IFM89_030816</name>
</gene>
<sequence>MVCLFLLDRYRHGTVLYFQILLVSFCKDISYMSGI</sequence>
<dbReference type="Proteomes" id="UP000631114">
    <property type="component" value="Unassembled WGS sequence"/>
</dbReference>
<evidence type="ECO:0000313" key="1">
    <source>
        <dbReference type="EMBL" id="KAF9607043.1"/>
    </source>
</evidence>
<dbReference type="EMBL" id="JADFTS010000005">
    <property type="protein sequence ID" value="KAF9607043.1"/>
    <property type="molecule type" value="Genomic_DNA"/>
</dbReference>
<proteinExistence type="predicted"/>
<accession>A0A835LT01</accession>
<dbReference type="AlphaFoldDB" id="A0A835LT01"/>
<comment type="caution">
    <text evidence="1">The sequence shown here is derived from an EMBL/GenBank/DDBJ whole genome shotgun (WGS) entry which is preliminary data.</text>
</comment>